<evidence type="ECO:0000313" key="2">
    <source>
        <dbReference type="Proteomes" id="UP000789920"/>
    </source>
</evidence>
<proteinExistence type="predicted"/>
<reference evidence="1" key="1">
    <citation type="submission" date="2021-06" db="EMBL/GenBank/DDBJ databases">
        <authorList>
            <person name="Kallberg Y."/>
            <person name="Tangrot J."/>
            <person name="Rosling A."/>
        </authorList>
    </citation>
    <scope>NUCLEOTIDE SEQUENCE</scope>
    <source>
        <strain evidence="1">MA461A</strain>
    </source>
</reference>
<protein>
    <submittedName>
        <fullName evidence="1">26479_t:CDS:1</fullName>
    </submittedName>
</protein>
<name>A0ACA9S2N4_9GLOM</name>
<feature type="non-terminal residue" evidence="1">
    <location>
        <position position="1"/>
    </location>
</feature>
<keyword evidence="2" id="KW-1185">Reference proteome</keyword>
<organism evidence="1 2">
    <name type="scientific">Racocetra persica</name>
    <dbReference type="NCBI Taxonomy" id="160502"/>
    <lineage>
        <taxon>Eukaryota</taxon>
        <taxon>Fungi</taxon>
        <taxon>Fungi incertae sedis</taxon>
        <taxon>Mucoromycota</taxon>
        <taxon>Glomeromycotina</taxon>
        <taxon>Glomeromycetes</taxon>
        <taxon>Diversisporales</taxon>
        <taxon>Gigasporaceae</taxon>
        <taxon>Racocetra</taxon>
    </lineage>
</organism>
<dbReference type="EMBL" id="CAJVQC010088874">
    <property type="protein sequence ID" value="CAG8824378.1"/>
    <property type="molecule type" value="Genomic_DNA"/>
</dbReference>
<gene>
    <name evidence="1" type="ORF">RPERSI_LOCUS26229</name>
</gene>
<feature type="non-terminal residue" evidence="1">
    <location>
        <position position="147"/>
    </location>
</feature>
<accession>A0ACA9S2N4</accession>
<sequence length="147" mass="15786">DLNSMTWSSLQTAQRPAARSDMVYGMDIYAGYRNVFVITGGKGDGDIVYNDTWAFDITYNTWSEITNVSSTSGPIPQIYGAVGGIDTSVQGGSQTTPNTTIWLTHGTNGKDLFTDLWAVVLGGTLATSGNNLNVRWTKISTNGQLPP</sequence>
<comment type="caution">
    <text evidence="1">The sequence shown here is derived from an EMBL/GenBank/DDBJ whole genome shotgun (WGS) entry which is preliminary data.</text>
</comment>
<dbReference type="Proteomes" id="UP000789920">
    <property type="component" value="Unassembled WGS sequence"/>
</dbReference>
<evidence type="ECO:0000313" key="1">
    <source>
        <dbReference type="EMBL" id="CAG8824378.1"/>
    </source>
</evidence>